<organism evidence="4 5">
    <name type="scientific">Entamoeba nuttalli</name>
    <dbReference type="NCBI Taxonomy" id="412467"/>
    <lineage>
        <taxon>Eukaryota</taxon>
        <taxon>Amoebozoa</taxon>
        <taxon>Evosea</taxon>
        <taxon>Archamoebae</taxon>
        <taxon>Mastigamoebida</taxon>
        <taxon>Entamoebidae</taxon>
        <taxon>Entamoeba</taxon>
    </lineage>
</organism>
<keyword evidence="3" id="KW-0539">Nucleus</keyword>
<dbReference type="InterPro" id="IPR016049">
    <property type="entry name" value="RNA_pol_Rpc34-like"/>
</dbReference>
<name>A0ABQ0DMF8_9EUKA</name>
<comment type="subcellular location">
    <subcellularLocation>
        <location evidence="1">Nucleus</location>
    </subcellularLocation>
</comment>
<accession>A0ABQ0DMF8</accession>
<evidence type="ECO:0000256" key="2">
    <source>
        <dbReference type="ARBA" id="ARBA00023163"/>
    </source>
</evidence>
<comment type="caution">
    <text evidence="4">The sequence shown here is derived from an EMBL/GenBank/DDBJ whole genome shotgun (WGS) entry which is preliminary data.</text>
</comment>
<dbReference type="Proteomes" id="UP001628156">
    <property type="component" value="Unassembled WGS sequence"/>
</dbReference>
<evidence type="ECO:0000313" key="4">
    <source>
        <dbReference type="EMBL" id="GAB1224048.1"/>
    </source>
</evidence>
<gene>
    <name evidence="4" type="ORF">ENUP19_0171G0037</name>
</gene>
<proteinExistence type="predicted"/>
<dbReference type="Pfam" id="PF05158">
    <property type="entry name" value="RNA_pol_Rpc34"/>
    <property type="match status" value="1"/>
</dbReference>
<evidence type="ECO:0000256" key="1">
    <source>
        <dbReference type="ARBA" id="ARBA00004123"/>
    </source>
</evidence>
<keyword evidence="5" id="KW-1185">Reference proteome</keyword>
<sequence length="151" mass="16745">MKAKGTKKQIVEKKNVFFTKTGLDADFVTTLSDHIFMFLLNKGGATVIETYDYVRESGISNVDIKKEEILSLLERLVYLGNAEVSVAKNGNSSLYGSKVFKPVKFMVGRCPLSEVPCYNCPYSSICSPTNVSCNPRNCKAFVDLLKVPDDL</sequence>
<dbReference type="EMBL" id="BAAFRS010000171">
    <property type="protein sequence ID" value="GAB1224048.1"/>
    <property type="molecule type" value="Genomic_DNA"/>
</dbReference>
<evidence type="ECO:0000313" key="5">
    <source>
        <dbReference type="Proteomes" id="UP001628156"/>
    </source>
</evidence>
<reference evidence="4 5" key="1">
    <citation type="journal article" date="2019" name="PLoS Negl. Trop. Dis.">
        <title>Whole genome sequencing of Entamoeba nuttalli reveals mammalian host-related molecular signatures and a novel octapeptide-repeat surface protein.</title>
        <authorList>
            <person name="Tanaka M."/>
            <person name="Makiuchi T."/>
            <person name="Komiyama T."/>
            <person name="Shiina T."/>
            <person name="Osaki K."/>
            <person name="Tachibana H."/>
        </authorList>
    </citation>
    <scope>NUCLEOTIDE SEQUENCE [LARGE SCALE GENOMIC DNA]</scope>
    <source>
        <strain evidence="4 5">P19-061405</strain>
    </source>
</reference>
<dbReference type="PANTHER" id="PTHR12780">
    <property type="entry name" value="RNA POLYMERASE III DNA DIRECTED , 39KD SUBUNIT-RELATED"/>
    <property type="match status" value="1"/>
</dbReference>
<protein>
    <recommendedName>
        <fullName evidence="6">DNA-directed RNA polymerase III subunit RPC6</fullName>
    </recommendedName>
</protein>
<evidence type="ECO:0000256" key="3">
    <source>
        <dbReference type="ARBA" id="ARBA00023242"/>
    </source>
</evidence>
<evidence type="ECO:0008006" key="6">
    <source>
        <dbReference type="Google" id="ProtNLM"/>
    </source>
</evidence>
<keyword evidence="2" id="KW-0804">Transcription</keyword>
<dbReference type="InterPro" id="IPR007832">
    <property type="entry name" value="RNA_pol_Rpc34"/>
</dbReference>